<keyword evidence="2" id="KW-1185">Reference proteome</keyword>
<organism evidence="1 2">
    <name type="scientific">Gibberella nygamai</name>
    <name type="common">Bean root rot disease fungus</name>
    <name type="synonym">Fusarium nygamai</name>
    <dbReference type="NCBI Taxonomy" id="42673"/>
    <lineage>
        <taxon>Eukaryota</taxon>
        <taxon>Fungi</taxon>
        <taxon>Dikarya</taxon>
        <taxon>Ascomycota</taxon>
        <taxon>Pezizomycotina</taxon>
        <taxon>Sordariomycetes</taxon>
        <taxon>Hypocreomycetidae</taxon>
        <taxon>Hypocreales</taxon>
        <taxon>Nectriaceae</taxon>
        <taxon>Fusarium</taxon>
        <taxon>Fusarium fujikuroi species complex</taxon>
    </lineage>
</organism>
<name>A0A2K0UBR9_GIBNY</name>
<proteinExistence type="predicted"/>
<dbReference type="EMBL" id="MTQA01000598">
    <property type="protein sequence ID" value="PNP55216.1"/>
    <property type="molecule type" value="Genomic_DNA"/>
</dbReference>
<evidence type="ECO:0000313" key="1">
    <source>
        <dbReference type="EMBL" id="PNP55216.1"/>
    </source>
</evidence>
<dbReference type="AlphaFoldDB" id="A0A2K0UBR9"/>
<evidence type="ECO:0000313" key="2">
    <source>
        <dbReference type="Proteomes" id="UP000236664"/>
    </source>
</evidence>
<comment type="caution">
    <text evidence="1">The sequence shown here is derived from an EMBL/GenBank/DDBJ whole genome shotgun (WGS) entry which is preliminary data.</text>
</comment>
<sequence>MMPRPSPNKWVSAALKKQPQRWHVSSYDSHLQCISTSRPSLVFAKNVFFDEESQDVMLRCTHGDMQWGFAPVVAVINVRPAIKKQPHDVEVSSSHCQQQRRDIAFNVRVWIDTLIQHKLHQIIIASRHRKVHKIISDLVPAVNVSTSRQQKMDNIPVPFPDSWKQGSLVLGVDDIVDISALIQRSLYYRNEAFVRTPLERVAPPVRIPMIDKIVGNVVKSSVGLAEGVEVRAHR</sequence>
<gene>
    <name evidence="1" type="ORF">FNYG_15543</name>
</gene>
<reference evidence="1 2" key="1">
    <citation type="submission" date="2017-06" db="EMBL/GenBank/DDBJ databases">
        <title>Genome of Fusarium nygamai isolate CS10214.</title>
        <authorList>
            <person name="Gardiner D.M."/>
            <person name="Obanor F."/>
            <person name="Kazan K."/>
        </authorList>
    </citation>
    <scope>NUCLEOTIDE SEQUENCE [LARGE SCALE GENOMIC DNA]</scope>
    <source>
        <strain evidence="1 2">CS10214</strain>
    </source>
</reference>
<protein>
    <submittedName>
        <fullName evidence="1">Uncharacterized protein</fullName>
    </submittedName>
</protein>
<accession>A0A2K0UBR9</accession>
<dbReference type="Proteomes" id="UP000236664">
    <property type="component" value="Unassembled WGS sequence"/>
</dbReference>